<dbReference type="CDD" id="cd00190">
    <property type="entry name" value="Tryp_SPc"/>
    <property type="match status" value="1"/>
</dbReference>
<keyword evidence="2 5" id="KW-0378">Hydrolase</keyword>
<evidence type="ECO:0000259" key="7">
    <source>
        <dbReference type="PROSITE" id="PS50240"/>
    </source>
</evidence>
<dbReference type="FunFam" id="2.40.10.10:FF:000077">
    <property type="entry name" value="Predicted protein"/>
    <property type="match status" value="1"/>
</dbReference>
<dbReference type="PRINTS" id="PR00722">
    <property type="entry name" value="CHYMOTRYPSIN"/>
</dbReference>
<keyword evidence="9" id="KW-1185">Reference proteome</keyword>
<dbReference type="PROSITE" id="PS50240">
    <property type="entry name" value="TRYPSIN_DOM"/>
    <property type="match status" value="1"/>
</dbReference>
<dbReference type="PROSITE" id="PS00134">
    <property type="entry name" value="TRYPSIN_HIS"/>
    <property type="match status" value="1"/>
</dbReference>
<keyword evidence="1 5" id="KW-0645">Protease</keyword>
<dbReference type="InterPro" id="IPR001254">
    <property type="entry name" value="Trypsin_dom"/>
</dbReference>
<comment type="caution">
    <text evidence="8">The sequence shown here is derived from an EMBL/GenBank/DDBJ whole genome shotgun (WGS) entry which is preliminary data.</text>
</comment>
<evidence type="ECO:0000313" key="9">
    <source>
        <dbReference type="Proteomes" id="UP000754883"/>
    </source>
</evidence>
<dbReference type="InterPro" id="IPR001314">
    <property type="entry name" value="Peptidase_S1A"/>
</dbReference>
<feature type="signal peptide" evidence="6">
    <location>
        <begin position="1"/>
        <end position="21"/>
    </location>
</feature>
<dbReference type="InterPro" id="IPR009003">
    <property type="entry name" value="Peptidase_S1_PA"/>
</dbReference>
<dbReference type="SMART" id="SM00020">
    <property type="entry name" value="Tryp_SPc"/>
    <property type="match status" value="1"/>
</dbReference>
<evidence type="ECO:0000256" key="6">
    <source>
        <dbReference type="SAM" id="SignalP"/>
    </source>
</evidence>
<dbReference type="PANTHER" id="PTHR24252">
    <property type="entry name" value="ACROSIN-RELATED"/>
    <property type="match status" value="1"/>
</dbReference>
<evidence type="ECO:0000313" key="8">
    <source>
        <dbReference type="EMBL" id="CAG9996979.1"/>
    </source>
</evidence>
<accession>A0A9N9Y9J7</accession>
<proteinExistence type="predicted"/>
<dbReference type="PROSITE" id="PS00135">
    <property type="entry name" value="TRYPSIN_SER"/>
    <property type="match status" value="1"/>
</dbReference>
<dbReference type="SUPFAM" id="SSF50494">
    <property type="entry name" value="Trypsin-like serine proteases"/>
    <property type="match status" value="1"/>
</dbReference>
<dbReference type="OrthoDB" id="6380398at2759"/>
<feature type="chain" id="PRO_5040264217" description="Peptidase S1 domain-containing protein" evidence="6">
    <location>
        <begin position="22"/>
        <end position="263"/>
    </location>
</feature>
<reference evidence="9" key="1">
    <citation type="submission" date="2019-06" db="EMBL/GenBank/DDBJ databases">
        <authorList>
            <person name="Broberg M."/>
        </authorList>
    </citation>
    <scope>NUCLEOTIDE SEQUENCE [LARGE SCALE GENOMIC DNA]</scope>
</reference>
<keyword evidence="4" id="KW-1015">Disulfide bond</keyword>
<protein>
    <recommendedName>
        <fullName evidence="7">Peptidase S1 domain-containing protein</fullName>
    </recommendedName>
</protein>
<dbReference type="Pfam" id="PF00089">
    <property type="entry name" value="Trypsin"/>
    <property type="match status" value="1"/>
</dbReference>
<evidence type="ECO:0000256" key="2">
    <source>
        <dbReference type="ARBA" id="ARBA00022801"/>
    </source>
</evidence>
<dbReference type="GO" id="GO:0004252">
    <property type="term" value="F:serine-type endopeptidase activity"/>
    <property type="evidence" value="ECO:0007669"/>
    <property type="project" value="InterPro"/>
</dbReference>
<organism evidence="8 9">
    <name type="scientific">Clonostachys byssicola</name>
    <dbReference type="NCBI Taxonomy" id="160290"/>
    <lineage>
        <taxon>Eukaryota</taxon>
        <taxon>Fungi</taxon>
        <taxon>Dikarya</taxon>
        <taxon>Ascomycota</taxon>
        <taxon>Pezizomycotina</taxon>
        <taxon>Sordariomycetes</taxon>
        <taxon>Hypocreomycetidae</taxon>
        <taxon>Hypocreales</taxon>
        <taxon>Bionectriaceae</taxon>
        <taxon>Clonostachys</taxon>
    </lineage>
</organism>
<reference evidence="8 9" key="2">
    <citation type="submission" date="2021-10" db="EMBL/GenBank/DDBJ databases">
        <authorList>
            <person name="Piombo E."/>
        </authorList>
    </citation>
    <scope>NUCLEOTIDE SEQUENCE [LARGE SCALE GENOMIC DNA]</scope>
</reference>
<dbReference type="PANTHER" id="PTHR24252:SF7">
    <property type="entry name" value="HYALIN"/>
    <property type="match status" value="1"/>
</dbReference>
<dbReference type="InterPro" id="IPR033116">
    <property type="entry name" value="TRYPSIN_SER"/>
</dbReference>
<name>A0A9N9Y9J7_9HYPO</name>
<dbReference type="GO" id="GO:0006508">
    <property type="term" value="P:proteolysis"/>
    <property type="evidence" value="ECO:0007669"/>
    <property type="project" value="UniProtKB-KW"/>
</dbReference>
<evidence type="ECO:0000256" key="1">
    <source>
        <dbReference type="ARBA" id="ARBA00022670"/>
    </source>
</evidence>
<dbReference type="Proteomes" id="UP000754883">
    <property type="component" value="Unassembled WGS sequence"/>
</dbReference>
<evidence type="ECO:0000256" key="3">
    <source>
        <dbReference type="ARBA" id="ARBA00022825"/>
    </source>
</evidence>
<keyword evidence="6" id="KW-0732">Signal</keyword>
<evidence type="ECO:0000256" key="4">
    <source>
        <dbReference type="ARBA" id="ARBA00023157"/>
    </source>
</evidence>
<dbReference type="InterPro" id="IPR043504">
    <property type="entry name" value="Peptidase_S1_PA_chymotrypsin"/>
</dbReference>
<dbReference type="EMBL" id="CABFNO020001541">
    <property type="protein sequence ID" value="CAG9996979.1"/>
    <property type="molecule type" value="Genomic_DNA"/>
</dbReference>
<dbReference type="AlphaFoldDB" id="A0A9N9Y9J7"/>
<sequence length="263" mass="26444">MAPQMSLKAALLVPLAGMAVAAPAPAPAPADVGINIVGGTTASSGEFPYIVSLSRSSSHFCGGVLLNANTVVTAGHCSDYSASSVKVRAGSLNRSSGGTQVGVSSITVHPDYYVSNDIPYNDIAVWKLSTSIAETSSTIKYAKLAAQGSDPSAGTTMTVAGWGLTSETGTTLPTTLRKVSVPVISRSTCQADYGSGAVTDAMWCAGVTSGGKDSCSGDSGGPIVDSSGTLTGVVSWGNGCAQAAYPGVYTRIGKFNTWINSLA</sequence>
<keyword evidence="3 5" id="KW-0720">Serine protease</keyword>
<dbReference type="Gene3D" id="2.40.10.10">
    <property type="entry name" value="Trypsin-like serine proteases"/>
    <property type="match status" value="2"/>
</dbReference>
<gene>
    <name evidence="8" type="ORF">CBYS24578_00016010</name>
</gene>
<dbReference type="InterPro" id="IPR018114">
    <property type="entry name" value="TRYPSIN_HIS"/>
</dbReference>
<evidence type="ECO:0000256" key="5">
    <source>
        <dbReference type="RuleBase" id="RU363034"/>
    </source>
</evidence>
<feature type="domain" description="Peptidase S1" evidence="7">
    <location>
        <begin position="36"/>
        <end position="263"/>
    </location>
</feature>